<dbReference type="Pfam" id="PF02892">
    <property type="entry name" value="zf-BED"/>
    <property type="match status" value="1"/>
</dbReference>
<evidence type="ECO:0000256" key="3">
    <source>
        <dbReference type="ARBA" id="ARBA00022771"/>
    </source>
</evidence>
<evidence type="ECO:0000256" key="7">
    <source>
        <dbReference type="ARBA" id="ARBA00023163"/>
    </source>
</evidence>
<dbReference type="SUPFAM" id="SSF53098">
    <property type="entry name" value="Ribonuclease H-like"/>
    <property type="match status" value="1"/>
</dbReference>
<keyword evidence="7" id="KW-0804">Transcription</keyword>
<evidence type="ECO:0000313" key="13">
    <source>
        <dbReference type="Proteomes" id="UP000663828"/>
    </source>
</evidence>
<dbReference type="Proteomes" id="UP000663852">
    <property type="component" value="Unassembled WGS sequence"/>
</dbReference>
<dbReference type="InterPro" id="IPR052035">
    <property type="entry name" value="ZnF_BED_domain_contain"/>
</dbReference>
<evidence type="ECO:0000256" key="8">
    <source>
        <dbReference type="ARBA" id="ARBA00023242"/>
    </source>
</evidence>
<dbReference type="GO" id="GO:0003677">
    <property type="term" value="F:DNA binding"/>
    <property type="evidence" value="ECO:0007669"/>
    <property type="project" value="UniProtKB-KW"/>
</dbReference>
<keyword evidence="3" id="KW-0863">Zinc-finger</keyword>
<evidence type="ECO:0000259" key="10">
    <source>
        <dbReference type="Pfam" id="PF05699"/>
    </source>
</evidence>
<evidence type="ECO:0000256" key="2">
    <source>
        <dbReference type="ARBA" id="ARBA00022723"/>
    </source>
</evidence>
<evidence type="ECO:0000256" key="6">
    <source>
        <dbReference type="ARBA" id="ARBA00023125"/>
    </source>
</evidence>
<comment type="caution">
    <text evidence="12">The sequence shown here is derived from an EMBL/GenBank/DDBJ whole genome shotgun (WGS) entry which is preliminary data.</text>
</comment>
<feature type="domain" description="BED-type" evidence="9">
    <location>
        <begin position="61"/>
        <end position="110"/>
    </location>
</feature>
<dbReference type="OrthoDB" id="1607513at2759"/>
<evidence type="ECO:0000256" key="4">
    <source>
        <dbReference type="ARBA" id="ARBA00022833"/>
    </source>
</evidence>
<keyword evidence="13" id="KW-1185">Reference proteome</keyword>
<name>A0A815XJ28_ADIRI</name>
<dbReference type="GO" id="GO:0046983">
    <property type="term" value="F:protein dimerization activity"/>
    <property type="evidence" value="ECO:0007669"/>
    <property type="project" value="InterPro"/>
</dbReference>
<dbReference type="InterPro" id="IPR003656">
    <property type="entry name" value="Znf_BED"/>
</dbReference>
<evidence type="ECO:0000313" key="11">
    <source>
        <dbReference type="EMBL" id="CAF1541267.1"/>
    </source>
</evidence>
<dbReference type="PANTHER" id="PTHR46481:SF10">
    <property type="entry name" value="ZINC FINGER BED DOMAIN-CONTAINING PROTEIN 39"/>
    <property type="match status" value="1"/>
</dbReference>
<dbReference type="GO" id="GO:0005634">
    <property type="term" value="C:nucleus"/>
    <property type="evidence" value="ECO:0007669"/>
    <property type="project" value="UniProtKB-SubCell"/>
</dbReference>
<keyword evidence="5" id="KW-0805">Transcription regulation</keyword>
<dbReference type="Proteomes" id="UP000663828">
    <property type="component" value="Unassembled WGS sequence"/>
</dbReference>
<comment type="subcellular location">
    <subcellularLocation>
        <location evidence="1">Nucleus</location>
    </subcellularLocation>
</comment>
<organism evidence="12 13">
    <name type="scientific">Adineta ricciae</name>
    <name type="common">Rotifer</name>
    <dbReference type="NCBI Taxonomy" id="249248"/>
    <lineage>
        <taxon>Eukaryota</taxon>
        <taxon>Metazoa</taxon>
        <taxon>Spiralia</taxon>
        <taxon>Gnathifera</taxon>
        <taxon>Rotifera</taxon>
        <taxon>Eurotatoria</taxon>
        <taxon>Bdelloidea</taxon>
        <taxon>Adinetida</taxon>
        <taxon>Adinetidae</taxon>
        <taxon>Adineta</taxon>
    </lineage>
</organism>
<dbReference type="InterPro" id="IPR008906">
    <property type="entry name" value="HATC_C_dom"/>
</dbReference>
<evidence type="ECO:0000313" key="12">
    <source>
        <dbReference type="EMBL" id="CAF1558076.1"/>
    </source>
</evidence>
<dbReference type="PANTHER" id="PTHR46481">
    <property type="entry name" value="ZINC FINGER BED DOMAIN-CONTAINING PROTEIN 4"/>
    <property type="match status" value="1"/>
</dbReference>
<keyword evidence="6" id="KW-0238">DNA-binding</keyword>
<dbReference type="AlphaFoldDB" id="A0A815XJ28"/>
<keyword evidence="2" id="KW-0479">Metal-binding</keyword>
<evidence type="ECO:0000256" key="5">
    <source>
        <dbReference type="ARBA" id="ARBA00023015"/>
    </source>
</evidence>
<keyword evidence="8" id="KW-0539">Nucleus</keyword>
<keyword evidence="4" id="KW-0862">Zinc</keyword>
<reference evidence="12" key="1">
    <citation type="submission" date="2021-02" db="EMBL/GenBank/DDBJ databases">
        <authorList>
            <person name="Nowell W R."/>
        </authorList>
    </citation>
    <scope>NUCLEOTIDE SEQUENCE</scope>
</reference>
<evidence type="ECO:0000259" key="9">
    <source>
        <dbReference type="Pfam" id="PF02892"/>
    </source>
</evidence>
<gene>
    <name evidence="11" type="ORF">EDS130_LOCUS45335</name>
    <name evidence="12" type="ORF">XAT740_LOCUS43405</name>
</gene>
<dbReference type="EMBL" id="CAJNOJ010001073">
    <property type="protein sequence ID" value="CAF1541267.1"/>
    <property type="molecule type" value="Genomic_DNA"/>
</dbReference>
<sequence length="734" mass="82997">MKSKRNHSANMNTKTVNKRLCTESNEMHESGVHDLNEVLIQKNQSNTDADTPTDFLLRNKSNVWNYAHRHPTDLGWAICDLCPSAPAPKRISIKGGATSTLRKHLIKAHNKIDLLLVSSDDKVARKLPTIERNKLHQLLINAVIVDGRCFSDFRKSGFSRFLEYTVPGYKPPHSNTVRRWIKHLSTIHRSSLSEKLQNVEYMSITCDFWSNRSSKSFLVMTGHYLSKSFELNSTVIDFSHFEQRHFSDNVANVIYEKLDRLNVLGSVTAVTCDGASNMRKAFETLGTLDRLWCLGHRLHLIVTNALGFWLKDTDQHVDEIIEDRTPTNSMDDDINADSQDILDDESDEMNVNDDDDETEMEDAQTNMIGHGPVDDGWAEDVMTEDFYTSPDTSSIGALLRKCRALAAMMKRSSLLSAFFEKECSKVGVQRSLRGDVCTRWNSTLHMVESFLSLKTALGKLFDEKHALGLSRAQSTKLFRLELSSSDWNLLKILSQVLQPFDLATKLLSAQRYPTIGLCLFAIHHIKAFLEDTDDDGELEQRLKSRLLDQITKYIDDEKEQMRILRVYGYFDPMGFSVLIDRERTTVEREIKKLSSVTLDKSFDQSAVSGESTVVPNATPEPTTINAFLKSVGHESINTKGKRATLVEEIRSYRLLVAKFKDISVDDSAALRFWSTHAVELPLLSSFARRFLATPGTSVPSEAAFSASSFIGRKERCRLTADNLAATVFLKDKLE</sequence>
<dbReference type="EMBL" id="CAJNOR010005344">
    <property type="protein sequence ID" value="CAF1558076.1"/>
    <property type="molecule type" value="Genomic_DNA"/>
</dbReference>
<feature type="domain" description="HAT C-terminal dimerisation" evidence="10">
    <location>
        <begin position="665"/>
        <end position="733"/>
    </location>
</feature>
<protein>
    <submittedName>
        <fullName evidence="12">Uncharacterized protein</fullName>
    </submittedName>
</protein>
<dbReference type="SMART" id="SM00614">
    <property type="entry name" value="ZnF_BED"/>
    <property type="match status" value="1"/>
</dbReference>
<accession>A0A815XJ28</accession>
<dbReference type="GO" id="GO:0008270">
    <property type="term" value="F:zinc ion binding"/>
    <property type="evidence" value="ECO:0007669"/>
    <property type="project" value="UniProtKB-KW"/>
</dbReference>
<dbReference type="Pfam" id="PF05699">
    <property type="entry name" value="Dimer_Tnp_hAT"/>
    <property type="match status" value="1"/>
</dbReference>
<proteinExistence type="predicted"/>
<evidence type="ECO:0000256" key="1">
    <source>
        <dbReference type="ARBA" id="ARBA00004123"/>
    </source>
</evidence>
<dbReference type="InterPro" id="IPR012337">
    <property type="entry name" value="RNaseH-like_sf"/>
</dbReference>